<keyword evidence="1" id="KW-0812">Transmembrane</keyword>
<keyword evidence="1" id="KW-1133">Transmembrane helix</keyword>
<evidence type="ECO:0000313" key="2">
    <source>
        <dbReference type="EMBL" id="MPM51113.1"/>
    </source>
</evidence>
<dbReference type="EMBL" id="VSSQ01013268">
    <property type="protein sequence ID" value="MPM51113.1"/>
    <property type="molecule type" value="Genomic_DNA"/>
</dbReference>
<evidence type="ECO:0000256" key="1">
    <source>
        <dbReference type="SAM" id="Phobius"/>
    </source>
</evidence>
<reference evidence="2" key="1">
    <citation type="submission" date="2019-08" db="EMBL/GenBank/DDBJ databases">
        <authorList>
            <person name="Kucharzyk K."/>
            <person name="Murdoch R.W."/>
            <person name="Higgins S."/>
            <person name="Loffler F."/>
        </authorList>
    </citation>
    <scope>NUCLEOTIDE SEQUENCE</scope>
</reference>
<keyword evidence="1" id="KW-0472">Membrane</keyword>
<gene>
    <name evidence="2" type="ORF">SDC9_97860</name>
</gene>
<accession>A0A645AJS4</accession>
<protein>
    <submittedName>
        <fullName evidence="2">Uncharacterized protein</fullName>
    </submittedName>
</protein>
<organism evidence="2">
    <name type="scientific">bioreactor metagenome</name>
    <dbReference type="NCBI Taxonomy" id="1076179"/>
    <lineage>
        <taxon>unclassified sequences</taxon>
        <taxon>metagenomes</taxon>
        <taxon>ecological metagenomes</taxon>
    </lineage>
</organism>
<dbReference type="AlphaFoldDB" id="A0A645AJS4"/>
<name>A0A645AJS4_9ZZZZ</name>
<comment type="caution">
    <text evidence="2">The sequence shown here is derived from an EMBL/GenBank/DDBJ whole genome shotgun (WGS) entry which is preliminary data.</text>
</comment>
<feature type="transmembrane region" description="Helical" evidence="1">
    <location>
        <begin position="12"/>
        <end position="33"/>
    </location>
</feature>
<proteinExistence type="predicted"/>
<sequence length="38" mass="4577">MIVTVAVVTENLILLSINFLNFYLIYSNLFLYYKDRIF</sequence>